<dbReference type="OrthoDB" id="5526504at2"/>
<dbReference type="SUPFAM" id="SSF52540">
    <property type="entry name" value="P-loop containing nucleoside triphosphate hydrolases"/>
    <property type="match status" value="1"/>
</dbReference>
<evidence type="ECO:0000313" key="2">
    <source>
        <dbReference type="EMBL" id="TYL89975.1"/>
    </source>
</evidence>
<reference evidence="2 3" key="1">
    <citation type="submission" date="2019-08" db="EMBL/GenBank/DDBJ databases">
        <title>Bradyrhizobium hipponensis sp. nov., a rhizobium isolated from a Lupinus angustifolius root nodule in Tunisia.</title>
        <authorList>
            <person name="Off K."/>
            <person name="Rejili M."/>
            <person name="Mars M."/>
            <person name="Brachmann A."/>
            <person name="Marin M."/>
        </authorList>
    </citation>
    <scope>NUCLEOTIDE SEQUENCE [LARGE SCALE GENOMIC DNA]</scope>
    <source>
        <strain evidence="2 3">CTAW71</strain>
    </source>
</reference>
<keyword evidence="2" id="KW-0547">Nucleotide-binding</keyword>
<protein>
    <submittedName>
        <fullName evidence="2">ATP-binding protein</fullName>
    </submittedName>
</protein>
<dbReference type="GO" id="GO:0016887">
    <property type="term" value="F:ATP hydrolysis activity"/>
    <property type="evidence" value="ECO:0007669"/>
    <property type="project" value="InterPro"/>
</dbReference>
<dbReference type="Pfam" id="PF00004">
    <property type="entry name" value="AAA"/>
    <property type="match status" value="1"/>
</dbReference>
<dbReference type="GO" id="GO:0005524">
    <property type="term" value="F:ATP binding"/>
    <property type="evidence" value="ECO:0007669"/>
    <property type="project" value="UniProtKB-KW"/>
</dbReference>
<accession>A0A5D3K6X5</accession>
<dbReference type="Proteomes" id="UP000324758">
    <property type="component" value="Unassembled WGS sequence"/>
</dbReference>
<dbReference type="Gene3D" id="3.40.50.300">
    <property type="entry name" value="P-loop containing nucleotide triphosphate hydrolases"/>
    <property type="match status" value="1"/>
</dbReference>
<evidence type="ECO:0000259" key="1">
    <source>
        <dbReference type="SMART" id="SM00382"/>
    </source>
</evidence>
<dbReference type="CDD" id="cd00009">
    <property type="entry name" value="AAA"/>
    <property type="match status" value="1"/>
</dbReference>
<dbReference type="RefSeq" id="WP_148776668.1">
    <property type="nucleotide sequence ID" value="NZ_VSSS01000057.1"/>
</dbReference>
<dbReference type="InterPro" id="IPR003959">
    <property type="entry name" value="ATPase_AAA_core"/>
</dbReference>
<sequence length="1633" mass="179066">MSSDQQSPTGDELLATGGGNATAAGVSFQAAVGAAFASRLLADRNLDERLRLGNAALRSIRFETEAPLDDVLVETSAGGWVFIQAKTSLSLSTKLDSELGKTAEQIVRQFQASASGTGARGWDRPFDPERDRMLIAVGSDAPGTIKRDLAAALTSSQAPATAPLPQAQQQALDKMRALLASAWQQINGVAPGSDDLDSILRFLSIIDFNLDGPDRTAAVETLAHVTENAADASAAFSTVERLCERLMATRRGTDAAELRQALVGRGVRLRAAPTYRLDVERLRTYSARVQAHLTQYEETRVGDVEIKIERDCTAATVEAARDGSLVLVGEPGAGKSAVVSAAAERLRAAGNEVIELAVDRLLVESLDGLRIALELDNGVRQVLENWPGAGPAFLFIDALDATRGGKSEAVFRSLISEVLELPGNRWRVIASIRTFDLKLGEQFKNLFEGEPPSDRYVDSAFRNVRHLHIPRWSDDELGQLRQRAPLIAAALDRAGDRLRDLARVPFNTRLLADLIGDGVSPDVFGGVSLQVELLALYWQHRITPLGSGADLCLRTAVGQMITNRGLQANRLTVAQSDTAAFDHLLRNSVLIGVSGNRNVAFRHHILFDYAASRVFIDPADVEGTGDLLRRDRGLGLMLAPALSYALQDLWVTVSTGHQQFWQAVAHFAGDHTSDPVARSVAARAACELPAIADDMHGFTALLSGTSATQRLAFQAFSHIVGALSVRIEDGQALQLGPWCSLASAASNHIADIAWPLRTLLFLLSERTLTPQQRAELGLASRRLLDYAIRQTGQWSQIASAAVGFVADTFESDIVASRRCLEQLLAPDRLREHAHEEMPWLARKVLKIGDGDPSFVPDIYRGVFSHAVTEDETTYIGDSQILPLSSNRRQDYEMARWTLKEAFPRFLQAHAIEGVHALVAALDAYVENTHPLDESAEEIAVRAGASTGRLIDDRSHIWAWNPNDRHSDNAVSLVQTFSARLREATEDEALQLAREVIAHNRLAVLWSRLFQAASTRGGLLANLLWPFAAQRPFLVSQDTTKDAIDLIASGYARQTVGVRESFERDVLAIDFPLSRAPERARQHFQQRVFRTIGIDHLVTAEAQQIVRDAPANADQPNRRPFEISSWSGNGGDRYWWLREDNVDVTASPNAELLAQLEDVNSQFGLDPQGPLTADPLEGVALLSALWRSAEEATGAEGAKVVSYAKDIVGRGCTKLSENTDTLRARPDAIAALCDLLNTLLADTTPNITEEDESKDETALASVRGGRVDGAESVMNLCRVDAETAARFPDDLRRLVRDAHPAVRFAVAWRLVMLWDTARDLMWELADIFAEHETNPRVLRFFADFLTRVLHADPARVEQFVFTVLPKAEQFQAEDKNDVMEALGSITAILWVTHTRSAARARLDLCLSDLPAHEPEISHAIHSIRGGLVVGYGTNDANDAAIRARCQQFAAELVGACATGLQRYFDLPREDQTPAANATATKFAKLLDNMCDQFYFASGAFRDNANEEEPLADDAAKTTFLNDNYATFHRIGDVGTPHTIFHLIEMLGYLIPADAPRVFDLAAHALLTAGRQQRFQFESLGADRFVQVIGVFLADHREVFDDLERRDQLVACLEAFVDAGWPSARRLLYRLPELL</sequence>
<comment type="caution">
    <text evidence="2">The sequence shown here is derived from an EMBL/GenBank/DDBJ whole genome shotgun (WGS) entry which is preliminary data.</text>
</comment>
<dbReference type="SMART" id="SM00382">
    <property type="entry name" value="AAA"/>
    <property type="match status" value="1"/>
</dbReference>
<dbReference type="InterPro" id="IPR003593">
    <property type="entry name" value="AAA+_ATPase"/>
</dbReference>
<name>A0A5D3K6X5_9BRAD</name>
<gene>
    <name evidence="2" type="ORF">FXB40_34160</name>
</gene>
<feature type="domain" description="AAA+ ATPase" evidence="1">
    <location>
        <begin position="321"/>
        <end position="516"/>
    </location>
</feature>
<dbReference type="InterPro" id="IPR027417">
    <property type="entry name" value="P-loop_NTPase"/>
</dbReference>
<organism evidence="2 3">
    <name type="scientific">Bradyrhizobium rifense</name>
    <dbReference type="NCBI Taxonomy" id="515499"/>
    <lineage>
        <taxon>Bacteria</taxon>
        <taxon>Pseudomonadati</taxon>
        <taxon>Pseudomonadota</taxon>
        <taxon>Alphaproteobacteria</taxon>
        <taxon>Hyphomicrobiales</taxon>
        <taxon>Nitrobacteraceae</taxon>
        <taxon>Bradyrhizobium</taxon>
    </lineage>
</organism>
<keyword evidence="2" id="KW-0067">ATP-binding</keyword>
<proteinExistence type="predicted"/>
<dbReference type="EMBL" id="VSSS01000057">
    <property type="protein sequence ID" value="TYL89975.1"/>
    <property type="molecule type" value="Genomic_DNA"/>
</dbReference>
<evidence type="ECO:0000313" key="3">
    <source>
        <dbReference type="Proteomes" id="UP000324758"/>
    </source>
</evidence>
<keyword evidence="3" id="KW-1185">Reference proteome</keyword>